<dbReference type="EMBL" id="CP012333">
    <property type="protein sequence ID" value="AKU93582.1"/>
    <property type="molecule type" value="Genomic_DNA"/>
</dbReference>
<dbReference type="OrthoDB" id="5505756at2"/>
<keyword evidence="3" id="KW-1185">Reference proteome</keyword>
<dbReference type="KEGG" id="llu:AKJ09_00246"/>
<feature type="compositionally biased region" description="Basic residues" evidence="1">
    <location>
        <begin position="282"/>
        <end position="296"/>
    </location>
</feature>
<evidence type="ECO:0000256" key="1">
    <source>
        <dbReference type="SAM" id="MobiDB-lite"/>
    </source>
</evidence>
<gene>
    <name evidence="2" type="ORF">AKJ09_00246</name>
</gene>
<feature type="region of interest" description="Disordered" evidence="1">
    <location>
        <begin position="265"/>
        <end position="296"/>
    </location>
</feature>
<dbReference type="RefSeq" id="WP_146645275.1">
    <property type="nucleotide sequence ID" value="NZ_CP012333.1"/>
</dbReference>
<reference evidence="2 3" key="1">
    <citation type="submission" date="2015-08" db="EMBL/GenBank/DDBJ databases">
        <authorList>
            <person name="Babu N.S."/>
            <person name="Beckwith C.J."/>
            <person name="Beseler K.G."/>
            <person name="Brison A."/>
            <person name="Carone J.V."/>
            <person name="Caskin T.P."/>
            <person name="Diamond M."/>
            <person name="Durham M.E."/>
            <person name="Foxe J.M."/>
            <person name="Go M."/>
            <person name="Henderson B.A."/>
            <person name="Jones I.B."/>
            <person name="McGettigan J.A."/>
            <person name="Micheletti S.J."/>
            <person name="Nasrallah M.E."/>
            <person name="Ortiz D."/>
            <person name="Piller C.R."/>
            <person name="Privatt S.R."/>
            <person name="Schneider S.L."/>
            <person name="Sharp S."/>
            <person name="Smith T.C."/>
            <person name="Stanton J.D."/>
            <person name="Ullery H.E."/>
            <person name="Wilson R.J."/>
            <person name="Serrano M.G."/>
            <person name="Buck G."/>
            <person name="Lee V."/>
            <person name="Wang Y."/>
            <person name="Carvalho R."/>
            <person name="Voegtly L."/>
            <person name="Shi R."/>
            <person name="Duckworth R."/>
            <person name="Johnson A."/>
            <person name="Loviza R."/>
            <person name="Walstead R."/>
            <person name="Shah Z."/>
            <person name="Kiflezghi M."/>
            <person name="Wade K."/>
            <person name="Ball S.L."/>
            <person name="Bradley K.W."/>
            <person name="Asai D.J."/>
            <person name="Bowman C.A."/>
            <person name="Russell D.A."/>
            <person name="Pope W.H."/>
            <person name="Jacobs-Sera D."/>
            <person name="Hendrix R.W."/>
            <person name="Hatfull G.F."/>
        </authorList>
    </citation>
    <scope>NUCLEOTIDE SEQUENCE [LARGE SCALE GENOMIC DNA]</scope>
    <source>
        <strain evidence="2 3">DSM 27648</strain>
    </source>
</reference>
<evidence type="ECO:0000313" key="2">
    <source>
        <dbReference type="EMBL" id="AKU93582.1"/>
    </source>
</evidence>
<evidence type="ECO:0000313" key="3">
    <source>
        <dbReference type="Proteomes" id="UP000064967"/>
    </source>
</evidence>
<protein>
    <submittedName>
        <fullName evidence="2">Uncharacterized protein</fullName>
    </submittedName>
</protein>
<name>A0A0K1PJ86_9BACT</name>
<accession>A0A0K1PJ86</accession>
<sequence>MVEVLANGMIAWRVGADGKIVAEVEDKDGKPISKDAQGTVTWKTDSGEPASAKLAYDDGTKALVATGPAPKADITELKYEITGKSGPLTGVLQVPVGGTSALVSNAKASTDAGSDAPGPNGGIVQVVGNDRIEIVADDESDEVRVYVLDAQGKVTPAGSRKITLGVDADSPEVIVLVPSSDGQYLTGKWKAKTDPSRITVVVHQGSETRVALVGWKPGTKLVVLGGPRWKVKKHGLGWGHGGKPVELRGKDGAVITPNGVVLKVNIGDKHDDDDGDDDQGHGKRKGKGKGHGRDHK</sequence>
<proteinExistence type="predicted"/>
<organism evidence="2 3">
    <name type="scientific">Labilithrix luteola</name>
    <dbReference type="NCBI Taxonomy" id="1391654"/>
    <lineage>
        <taxon>Bacteria</taxon>
        <taxon>Pseudomonadati</taxon>
        <taxon>Myxococcota</taxon>
        <taxon>Polyangia</taxon>
        <taxon>Polyangiales</taxon>
        <taxon>Labilitrichaceae</taxon>
        <taxon>Labilithrix</taxon>
    </lineage>
</organism>
<dbReference type="STRING" id="1391654.AKJ09_00246"/>
<dbReference type="AlphaFoldDB" id="A0A0K1PJ86"/>
<dbReference type="Proteomes" id="UP000064967">
    <property type="component" value="Chromosome"/>
</dbReference>